<evidence type="ECO:0000259" key="5">
    <source>
        <dbReference type="Pfam" id="PF00636"/>
    </source>
</evidence>
<evidence type="ECO:0000256" key="2">
    <source>
        <dbReference type="ARBA" id="ARBA00022759"/>
    </source>
</evidence>
<feature type="active site" evidence="4">
    <location>
        <position position="20"/>
    </location>
</feature>
<protein>
    <recommendedName>
        <fullName evidence="4">Mini-ribonuclease 3</fullName>
        <shortName evidence="4">Mini-3</shortName>
        <shortName evidence="4">Mini-RNase 3</shortName>
        <ecNumber evidence="4">3.1.26.-</ecNumber>
    </recommendedName>
    <alternativeName>
        <fullName evidence="4">Mini-RNase III</fullName>
        <shortName evidence="4">Mini-III</shortName>
    </alternativeName>
</protein>
<dbReference type="SUPFAM" id="SSF69065">
    <property type="entry name" value="RNase III domain-like"/>
    <property type="match status" value="1"/>
</dbReference>
<comment type="subcellular location">
    <subcellularLocation>
        <location evidence="4">Cytoplasm</location>
    </subcellularLocation>
</comment>
<dbReference type="Gene3D" id="1.10.1520.10">
    <property type="entry name" value="Ribonuclease III domain"/>
    <property type="match status" value="1"/>
</dbReference>
<dbReference type="InterPro" id="IPR008226">
    <property type="entry name" value="Mini3_fam"/>
</dbReference>
<proteinExistence type="inferred from homology"/>
<keyword evidence="4" id="KW-0690">Ribosome biogenesis</keyword>
<accession>A0ABY6ZJ74</accession>
<dbReference type="HAMAP" id="MF_01468">
    <property type="entry name" value="RNase_Mini_III"/>
    <property type="match status" value="1"/>
</dbReference>
<dbReference type="InterPro" id="IPR000999">
    <property type="entry name" value="RNase_III_dom"/>
</dbReference>
<keyword evidence="3 4" id="KW-0378">Hydrolase</keyword>
<dbReference type="PIRSF" id="PIRSF005520">
    <property type="entry name" value="UCP005520"/>
    <property type="match status" value="1"/>
</dbReference>
<comment type="cofactor">
    <cofactor evidence="4">
        <name>Mg(2+)</name>
        <dbReference type="ChEBI" id="CHEBI:18420"/>
    </cofactor>
</comment>
<gene>
    <name evidence="4" type="primary">mrnC</name>
    <name evidence="6" type="ORF">NZD89_01695</name>
</gene>
<comment type="subunit">
    <text evidence="4">Homodimer.</text>
</comment>
<evidence type="ECO:0000313" key="7">
    <source>
        <dbReference type="Proteomes" id="UP001164761"/>
    </source>
</evidence>
<keyword evidence="4" id="KW-0699">rRNA-binding</keyword>
<feature type="domain" description="RNase III" evidence="5">
    <location>
        <begin position="15"/>
        <end position="108"/>
    </location>
</feature>
<comment type="similarity">
    <text evidence="4">Belongs to the MrnC RNase family.</text>
</comment>
<dbReference type="PANTHER" id="PTHR34276">
    <property type="entry name" value="MINI-RIBONUCLEASE 3"/>
    <property type="match status" value="1"/>
</dbReference>
<keyword evidence="4" id="KW-0694">RNA-binding</keyword>
<evidence type="ECO:0000313" key="6">
    <source>
        <dbReference type="EMBL" id="WAH42246.1"/>
    </source>
</evidence>
<dbReference type="Pfam" id="PF00636">
    <property type="entry name" value="Ribonuclease_3"/>
    <property type="match status" value="1"/>
</dbReference>
<keyword evidence="4" id="KW-0460">Magnesium</keyword>
<dbReference type="EMBL" id="CP104067">
    <property type="protein sequence ID" value="WAH42246.1"/>
    <property type="molecule type" value="Genomic_DNA"/>
</dbReference>
<evidence type="ECO:0000256" key="4">
    <source>
        <dbReference type="HAMAP-Rule" id="MF_01468"/>
    </source>
</evidence>
<dbReference type="EC" id="3.1.26.-" evidence="4"/>
<keyword evidence="7" id="KW-1185">Reference proteome</keyword>
<dbReference type="Proteomes" id="UP001164761">
    <property type="component" value="Chromosome"/>
</dbReference>
<keyword evidence="2 4" id="KW-0255">Endonuclease</keyword>
<name>A0ABY6ZJ74_9BACL</name>
<keyword evidence="4" id="KW-0963">Cytoplasm</keyword>
<reference evidence="6" key="1">
    <citation type="submission" date="2022-08" db="EMBL/GenBank/DDBJ databases">
        <title>Alicyclobacillus fastidiosus DSM 17978, complete genome.</title>
        <authorList>
            <person name="Wang Q."/>
            <person name="Cai R."/>
            <person name="Wang Z."/>
        </authorList>
    </citation>
    <scope>NUCLEOTIDE SEQUENCE</scope>
    <source>
        <strain evidence="6">DSM 17978</strain>
    </source>
</reference>
<sequence length="136" mass="15042">MNQSWKPEELSSLGLAFIGDAIWEVYARGHCLNQGIRKPHELHKRCTHYVSAAAQADALGGIADSLTDEEAAVVRRGRNAKSAHVRKNVDVIVYRHSTGFEALIGHLHGTGQHARLEQITEQALAYLDELVKEPHS</sequence>
<dbReference type="InterPro" id="IPR036389">
    <property type="entry name" value="RNase_III_sf"/>
</dbReference>
<keyword evidence="1 4" id="KW-0540">Nuclease</keyword>
<keyword evidence="4" id="KW-0698">rRNA processing</keyword>
<dbReference type="PANTHER" id="PTHR34276:SF1">
    <property type="entry name" value="MINI-RIBONUCLEASE 3"/>
    <property type="match status" value="1"/>
</dbReference>
<evidence type="ECO:0000256" key="3">
    <source>
        <dbReference type="ARBA" id="ARBA00022801"/>
    </source>
</evidence>
<comment type="function">
    <text evidence="4">Involved in correct processing of both the 5' and 3' ends of 23S rRNA precursor. Processes 30S rRNA precursor transcript even in absence of ribonuclease 3 (Rnc); Rnc processes 30S rRNA into smaller rRNA precursors.</text>
</comment>
<dbReference type="RefSeq" id="WP_268006137.1">
    <property type="nucleotide sequence ID" value="NZ_BSUT01000001.1"/>
</dbReference>
<evidence type="ECO:0000256" key="1">
    <source>
        <dbReference type="ARBA" id="ARBA00022722"/>
    </source>
</evidence>
<organism evidence="6 7">
    <name type="scientific">Alicyclobacillus fastidiosus</name>
    <dbReference type="NCBI Taxonomy" id="392011"/>
    <lineage>
        <taxon>Bacteria</taxon>
        <taxon>Bacillati</taxon>
        <taxon>Bacillota</taxon>
        <taxon>Bacilli</taxon>
        <taxon>Bacillales</taxon>
        <taxon>Alicyclobacillaceae</taxon>
        <taxon>Alicyclobacillus</taxon>
    </lineage>
</organism>